<dbReference type="InterPro" id="IPR053790">
    <property type="entry name" value="P5CR-like_CS"/>
</dbReference>
<dbReference type="Pfam" id="PF03807">
    <property type="entry name" value="F420_oxidored"/>
    <property type="match status" value="1"/>
</dbReference>
<reference evidence="10 11" key="1">
    <citation type="journal article" date="2010" name="Stand. Genomic Sci.">
        <title>Complete genome sequence of Coraliomargarita akajimensis type strain (04OKA010-24).</title>
        <authorList>
            <person name="Mavromatis K."/>
            <person name="Abt B."/>
            <person name="Brambilla E."/>
            <person name="Lapidus A."/>
            <person name="Copeland A."/>
            <person name="Deshpande S."/>
            <person name="Nolan M."/>
            <person name="Lucas S."/>
            <person name="Tice H."/>
            <person name="Cheng J.F."/>
            <person name="Han C."/>
            <person name="Detter J.C."/>
            <person name="Woyke T."/>
            <person name="Goodwin L."/>
            <person name="Pitluck S."/>
            <person name="Held B."/>
            <person name="Brettin T."/>
            <person name="Tapia R."/>
            <person name="Ivanova N."/>
            <person name="Mikhailova N."/>
            <person name="Pati A."/>
            <person name="Liolios K."/>
            <person name="Chen A."/>
            <person name="Palaniappan K."/>
            <person name="Land M."/>
            <person name="Hauser L."/>
            <person name="Chang Y.J."/>
            <person name="Jeffries C.D."/>
            <person name="Rohde M."/>
            <person name="Goker M."/>
            <person name="Bristow J."/>
            <person name="Eisen J.A."/>
            <person name="Markowitz V."/>
            <person name="Hugenholtz P."/>
            <person name="Klenk H.P."/>
            <person name="Kyrpides N.C."/>
        </authorList>
    </citation>
    <scope>NUCLEOTIDE SEQUENCE [LARGE SCALE GENOMIC DNA]</scope>
    <source>
        <strain evidence="11">DSM 45221 / IAM 15411 / JCM 23193 / KCTC 12865</strain>
    </source>
</reference>
<dbReference type="InterPro" id="IPR029036">
    <property type="entry name" value="P5CR_dimer"/>
</dbReference>
<dbReference type="SUPFAM" id="SSF48179">
    <property type="entry name" value="6-phosphogluconate dehydrogenase C-terminal domain-like"/>
    <property type="match status" value="1"/>
</dbReference>
<dbReference type="RefSeq" id="WP_013043067.1">
    <property type="nucleotide sequence ID" value="NC_014008.1"/>
</dbReference>
<dbReference type="PIRSF" id="PIRSF000193">
    <property type="entry name" value="Pyrrol-5-carb_rd"/>
    <property type="match status" value="1"/>
</dbReference>
<feature type="domain" description="Pyrroline-5-carboxylate reductase catalytic N-terminal" evidence="8">
    <location>
        <begin position="4"/>
        <end position="98"/>
    </location>
</feature>
<evidence type="ECO:0000256" key="2">
    <source>
        <dbReference type="ARBA" id="ARBA00022857"/>
    </source>
</evidence>
<comment type="catalytic activity">
    <reaction evidence="4">
        <text>L-proline + NAD(+) = (S)-1-pyrroline-5-carboxylate + NADH + 2 H(+)</text>
        <dbReference type="Rhea" id="RHEA:14105"/>
        <dbReference type="ChEBI" id="CHEBI:15378"/>
        <dbReference type="ChEBI" id="CHEBI:17388"/>
        <dbReference type="ChEBI" id="CHEBI:57540"/>
        <dbReference type="ChEBI" id="CHEBI:57945"/>
        <dbReference type="ChEBI" id="CHEBI:60039"/>
        <dbReference type="EC" id="1.5.1.2"/>
    </reaction>
</comment>
<dbReference type="InterPro" id="IPR028939">
    <property type="entry name" value="P5C_Rdtase_cat_N"/>
</dbReference>
<keyword evidence="4 7" id="KW-0641">Proline biosynthesis</keyword>
<evidence type="ECO:0000313" key="11">
    <source>
        <dbReference type="Proteomes" id="UP000000925"/>
    </source>
</evidence>
<comment type="subcellular location">
    <subcellularLocation>
        <location evidence="4">Cytoplasm</location>
    </subcellularLocation>
</comment>
<sequence>MSIRIVFLGAGRMASAIIHGLLEKKYYAPGEIACTCGNDSTGPDLAAATGIQFLPDITAAVKDADALVLACKPQQFADIDSTLSDAASGKLVLSILAGTPLARLGEKFSTARNVVRTMPNTPGQIGAGVTAFSPQSPLSANDASIVENTLSSLGNYHEVDEVDLDAVTALSGSGPAYVFEFAGALREAGMRCGLDDELATSLTIDTLLGAAMLLADSDQSAEELRNAVTSPGGTTAAALKVFKDADLRSLINQALQAAKARSLELAQE</sequence>
<keyword evidence="2 4" id="KW-0521">NADP</keyword>
<evidence type="ECO:0000313" key="10">
    <source>
        <dbReference type="EMBL" id="ADE54345.1"/>
    </source>
</evidence>
<dbReference type="UniPathway" id="UPA00098">
    <property type="reaction ID" value="UER00361"/>
</dbReference>
<proteinExistence type="inferred from homology"/>
<comment type="function">
    <text evidence="4">Catalyzes the reduction of 1-pyrroline-5-carboxylate (PCA) to L-proline.</text>
</comment>
<dbReference type="PANTHER" id="PTHR11645">
    <property type="entry name" value="PYRROLINE-5-CARBOXYLATE REDUCTASE"/>
    <property type="match status" value="1"/>
</dbReference>
<keyword evidence="3 4" id="KW-0560">Oxidoreductase</keyword>
<gene>
    <name evidence="4" type="primary">proC</name>
    <name evidence="10" type="ordered locus">Caka_1325</name>
</gene>
<comment type="similarity">
    <text evidence="1 4 7">Belongs to the pyrroline-5-carboxylate reductase family.</text>
</comment>
<protein>
    <recommendedName>
        <fullName evidence="4 5">Pyrroline-5-carboxylate reductase</fullName>
        <shortName evidence="4">P5C reductase</shortName>
        <shortName evidence="4">P5CR</shortName>
        <ecNumber evidence="4 5">1.5.1.2</ecNumber>
    </recommendedName>
    <alternativeName>
        <fullName evidence="4">PCA reductase</fullName>
    </alternativeName>
</protein>
<keyword evidence="4 7" id="KW-0028">Amino-acid biosynthesis</keyword>
<dbReference type="PANTHER" id="PTHR11645:SF0">
    <property type="entry name" value="PYRROLINE-5-CARBOXYLATE REDUCTASE 3"/>
    <property type="match status" value="1"/>
</dbReference>
<dbReference type="HAMAP" id="MF_01925">
    <property type="entry name" value="P5C_reductase"/>
    <property type="match status" value="1"/>
</dbReference>
<comment type="pathway">
    <text evidence="4 7">Amino-acid biosynthesis; L-proline biosynthesis; L-proline from L-glutamate 5-semialdehyde: step 1/1.</text>
</comment>
<feature type="binding site" evidence="6">
    <location>
        <begin position="8"/>
        <end position="13"/>
    </location>
    <ligand>
        <name>NADP(+)</name>
        <dbReference type="ChEBI" id="CHEBI:58349"/>
    </ligand>
</feature>
<evidence type="ECO:0000256" key="4">
    <source>
        <dbReference type="HAMAP-Rule" id="MF_01925"/>
    </source>
</evidence>
<dbReference type="PROSITE" id="PS00521">
    <property type="entry name" value="P5CR"/>
    <property type="match status" value="1"/>
</dbReference>
<feature type="binding site" evidence="6">
    <location>
        <begin position="70"/>
        <end position="73"/>
    </location>
    <ligand>
        <name>NADP(+)</name>
        <dbReference type="ChEBI" id="CHEBI:58349"/>
    </ligand>
</feature>
<evidence type="ECO:0000256" key="6">
    <source>
        <dbReference type="PIRSR" id="PIRSR000193-1"/>
    </source>
</evidence>
<dbReference type="FunFam" id="1.10.3730.10:FF:000001">
    <property type="entry name" value="Pyrroline-5-carboxylate reductase"/>
    <property type="match status" value="1"/>
</dbReference>
<dbReference type="GO" id="GO:0005737">
    <property type="term" value="C:cytoplasm"/>
    <property type="evidence" value="ECO:0007669"/>
    <property type="project" value="UniProtKB-SubCell"/>
</dbReference>
<dbReference type="Gene3D" id="1.10.3730.10">
    <property type="entry name" value="ProC C-terminal domain-like"/>
    <property type="match status" value="1"/>
</dbReference>
<organism evidence="10 11">
    <name type="scientific">Coraliomargarita akajimensis (strain DSM 45221 / IAM 15411 / JCM 23193 / KCTC 12865 / 04OKA010-24)</name>
    <dbReference type="NCBI Taxonomy" id="583355"/>
    <lineage>
        <taxon>Bacteria</taxon>
        <taxon>Pseudomonadati</taxon>
        <taxon>Verrucomicrobiota</taxon>
        <taxon>Opitutia</taxon>
        <taxon>Puniceicoccales</taxon>
        <taxon>Coraliomargaritaceae</taxon>
        <taxon>Coraliomargarita</taxon>
    </lineage>
</organism>
<evidence type="ECO:0000259" key="8">
    <source>
        <dbReference type="Pfam" id="PF03807"/>
    </source>
</evidence>
<dbReference type="GO" id="GO:0004735">
    <property type="term" value="F:pyrroline-5-carboxylate reductase activity"/>
    <property type="evidence" value="ECO:0007669"/>
    <property type="project" value="UniProtKB-UniRule"/>
</dbReference>
<dbReference type="KEGG" id="caa:Caka_1325"/>
<evidence type="ECO:0000256" key="1">
    <source>
        <dbReference type="ARBA" id="ARBA00005525"/>
    </source>
</evidence>
<keyword evidence="4" id="KW-0963">Cytoplasm</keyword>
<dbReference type="SUPFAM" id="SSF51735">
    <property type="entry name" value="NAD(P)-binding Rossmann-fold domains"/>
    <property type="match status" value="1"/>
</dbReference>
<name>D5EIU6_CORAD</name>
<dbReference type="Proteomes" id="UP000000925">
    <property type="component" value="Chromosome"/>
</dbReference>
<dbReference type="Gene3D" id="3.40.50.720">
    <property type="entry name" value="NAD(P)-binding Rossmann-like Domain"/>
    <property type="match status" value="1"/>
</dbReference>
<dbReference type="AlphaFoldDB" id="D5EIU6"/>
<keyword evidence="11" id="KW-1185">Reference proteome</keyword>
<evidence type="ECO:0000259" key="9">
    <source>
        <dbReference type="Pfam" id="PF14748"/>
    </source>
</evidence>
<accession>D5EIU6</accession>
<evidence type="ECO:0000256" key="3">
    <source>
        <dbReference type="ARBA" id="ARBA00023002"/>
    </source>
</evidence>
<dbReference type="STRING" id="583355.Caka_1325"/>
<evidence type="ECO:0000256" key="7">
    <source>
        <dbReference type="RuleBase" id="RU003903"/>
    </source>
</evidence>
<dbReference type="InterPro" id="IPR000304">
    <property type="entry name" value="Pyrroline-COOH_reductase"/>
</dbReference>
<dbReference type="eggNOG" id="COG0345">
    <property type="taxonomic scope" value="Bacteria"/>
</dbReference>
<evidence type="ECO:0000256" key="5">
    <source>
        <dbReference type="NCBIfam" id="TIGR00112"/>
    </source>
</evidence>
<dbReference type="EMBL" id="CP001998">
    <property type="protein sequence ID" value="ADE54345.1"/>
    <property type="molecule type" value="Genomic_DNA"/>
</dbReference>
<dbReference type="HOGENOM" id="CLU_042344_3_1_0"/>
<dbReference type="GO" id="GO:0055129">
    <property type="term" value="P:L-proline biosynthetic process"/>
    <property type="evidence" value="ECO:0007669"/>
    <property type="project" value="UniProtKB-UniRule"/>
</dbReference>
<dbReference type="InterPro" id="IPR008927">
    <property type="entry name" value="6-PGluconate_DH-like_C_sf"/>
</dbReference>
<dbReference type="Pfam" id="PF14748">
    <property type="entry name" value="P5CR_dimer"/>
    <property type="match status" value="1"/>
</dbReference>
<dbReference type="EC" id="1.5.1.2" evidence="4 5"/>
<dbReference type="OrthoDB" id="9805754at2"/>
<feature type="domain" description="Pyrroline-5-carboxylate reductase dimerisation" evidence="9">
    <location>
        <begin position="161"/>
        <end position="265"/>
    </location>
</feature>
<dbReference type="NCBIfam" id="TIGR00112">
    <property type="entry name" value="proC"/>
    <property type="match status" value="1"/>
</dbReference>
<comment type="catalytic activity">
    <reaction evidence="4 7">
        <text>L-proline + NADP(+) = (S)-1-pyrroline-5-carboxylate + NADPH + 2 H(+)</text>
        <dbReference type="Rhea" id="RHEA:14109"/>
        <dbReference type="ChEBI" id="CHEBI:15378"/>
        <dbReference type="ChEBI" id="CHEBI:17388"/>
        <dbReference type="ChEBI" id="CHEBI:57783"/>
        <dbReference type="ChEBI" id="CHEBI:58349"/>
        <dbReference type="ChEBI" id="CHEBI:60039"/>
        <dbReference type="EC" id="1.5.1.2"/>
    </reaction>
</comment>
<dbReference type="InterPro" id="IPR036291">
    <property type="entry name" value="NAD(P)-bd_dom_sf"/>
</dbReference>